<proteinExistence type="predicted"/>
<keyword evidence="3" id="KW-1133">Transmembrane helix</keyword>
<evidence type="ECO:0000256" key="3">
    <source>
        <dbReference type="SAM" id="Phobius"/>
    </source>
</evidence>
<dbReference type="Pfam" id="PF01145">
    <property type="entry name" value="Band_7"/>
    <property type="match status" value="1"/>
</dbReference>
<keyword evidence="1" id="KW-0175">Coiled coil</keyword>
<dbReference type="EMBL" id="JADBGI010000005">
    <property type="protein sequence ID" value="MBE2998569.1"/>
    <property type="molecule type" value="Genomic_DNA"/>
</dbReference>
<dbReference type="SUPFAM" id="SSF117892">
    <property type="entry name" value="Band 7/SPFH domain"/>
    <property type="match status" value="1"/>
</dbReference>
<dbReference type="InterPro" id="IPR036013">
    <property type="entry name" value="Band_7/SPFH_dom_sf"/>
</dbReference>
<feature type="region of interest" description="Disordered" evidence="2">
    <location>
        <begin position="419"/>
        <end position="481"/>
    </location>
</feature>
<evidence type="ECO:0000256" key="1">
    <source>
        <dbReference type="SAM" id="Coils"/>
    </source>
</evidence>
<reference evidence="5 6" key="1">
    <citation type="submission" date="2020-09" db="EMBL/GenBank/DDBJ databases">
        <title>Diversity and distribution of actinomycetes associated with coral in the coast of Hainan.</title>
        <authorList>
            <person name="Li F."/>
        </authorList>
    </citation>
    <scope>NUCLEOTIDE SEQUENCE [LARGE SCALE GENOMIC DNA]</scope>
    <source>
        <strain evidence="5 6">HNM0947</strain>
    </source>
</reference>
<feature type="transmembrane region" description="Helical" evidence="3">
    <location>
        <begin position="51"/>
        <end position="72"/>
    </location>
</feature>
<evidence type="ECO:0000259" key="4">
    <source>
        <dbReference type="SMART" id="SM00244"/>
    </source>
</evidence>
<evidence type="ECO:0000313" key="5">
    <source>
        <dbReference type="EMBL" id="MBE2998569.1"/>
    </source>
</evidence>
<dbReference type="Gene3D" id="3.30.479.30">
    <property type="entry name" value="Band 7 domain"/>
    <property type="match status" value="1"/>
</dbReference>
<feature type="transmembrane region" description="Helical" evidence="3">
    <location>
        <begin position="78"/>
        <end position="101"/>
    </location>
</feature>
<gene>
    <name evidence="5" type="ORF">IDM40_07615</name>
</gene>
<dbReference type="SMART" id="SM00244">
    <property type="entry name" value="PHB"/>
    <property type="match status" value="1"/>
</dbReference>
<dbReference type="InterPro" id="IPR050710">
    <property type="entry name" value="Band7/mec-2_domain"/>
</dbReference>
<organism evidence="5 6">
    <name type="scientific">Nocardiopsis coralli</name>
    <dbReference type="NCBI Taxonomy" id="2772213"/>
    <lineage>
        <taxon>Bacteria</taxon>
        <taxon>Bacillati</taxon>
        <taxon>Actinomycetota</taxon>
        <taxon>Actinomycetes</taxon>
        <taxon>Streptosporangiales</taxon>
        <taxon>Nocardiopsidaceae</taxon>
        <taxon>Nocardiopsis</taxon>
    </lineage>
</organism>
<feature type="domain" description="Band 7" evidence="4">
    <location>
        <begin position="103"/>
        <end position="265"/>
    </location>
</feature>
<keyword evidence="6" id="KW-1185">Reference proteome</keyword>
<dbReference type="InterPro" id="IPR001107">
    <property type="entry name" value="Band_7"/>
</dbReference>
<dbReference type="RefSeq" id="WP_193121209.1">
    <property type="nucleotide sequence ID" value="NZ_JADBGI010000005.1"/>
</dbReference>
<protein>
    <submittedName>
        <fullName evidence="5">SPFH domain-containing protein</fullName>
    </submittedName>
</protein>
<accession>A0ABR9P3Z1</accession>
<dbReference type="Proteomes" id="UP000806528">
    <property type="component" value="Unassembled WGS sequence"/>
</dbReference>
<keyword evidence="3" id="KW-0812">Transmembrane</keyword>
<dbReference type="PANTHER" id="PTHR43327:SF10">
    <property type="entry name" value="STOMATIN-LIKE PROTEIN 2, MITOCHONDRIAL"/>
    <property type="match status" value="1"/>
</dbReference>
<evidence type="ECO:0000256" key="2">
    <source>
        <dbReference type="SAM" id="MobiDB-lite"/>
    </source>
</evidence>
<feature type="compositionally biased region" description="Low complexity" evidence="2">
    <location>
        <begin position="439"/>
        <end position="448"/>
    </location>
</feature>
<name>A0ABR9P3Z1_9ACTN</name>
<feature type="coiled-coil region" evidence="1">
    <location>
        <begin position="304"/>
        <end position="364"/>
    </location>
</feature>
<evidence type="ECO:0000313" key="6">
    <source>
        <dbReference type="Proteomes" id="UP000806528"/>
    </source>
</evidence>
<dbReference type="PANTHER" id="PTHR43327">
    <property type="entry name" value="STOMATIN-LIKE PROTEIN 2, MITOCHONDRIAL"/>
    <property type="match status" value="1"/>
</dbReference>
<sequence>MSRPMNSGSGSTIKESLASWSDLAGLLRGGDQGAIVPVVIPRDNRGLRWMVLVWFGLFALLSALMMAIDVAVNGTTLFALLAVPTMLAGLLAIVVAGLWWWRSSIVEIEEGTHGVLTKYGAVVRAIEPGRHYLWHPWARVDFVVDTRTEIPYTAPVLACPTRENVPLKSIEFFLKFRIIDPIRFVKIIGASNFDLVLSSAVQDAIRQRSRQVNTESAHDLRGSNVEDMRRLLNSQLEKYGVTITGCNIPDVQLPNQYQQHLATRERVAKELVAYEQEWELTRKRRIDTLLMDIERSKKTRDAKIVEVNASLNKARKDVAQMLQEQETEAQRVRYEIETKGRADLASAENEAKAQQRLATAYRDNRAVLEYELARRRLDVGSSLAGRAPRPVVVQTEPGSGDGSTLSTLLTAQLLPRVMDGAPRSSLGSGSGEGSEPFEAARGSVAAAAERQQRMSEDYQRQQAEAMRQQFDQGEGHGGRRR</sequence>
<comment type="caution">
    <text evidence="5">The sequence shown here is derived from an EMBL/GenBank/DDBJ whole genome shotgun (WGS) entry which is preliminary data.</text>
</comment>
<feature type="compositionally biased region" description="Basic and acidic residues" evidence="2">
    <location>
        <begin position="450"/>
        <end position="459"/>
    </location>
</feature>
<keyword evidence="3" id="KW-0472">Membrane</keyword>